<evidence type="ECO:0000313" key="1">
    <source>
        <dbReference type="Proteomes" id="UP000887565"/>
    </source>
</evidence>
<accession>A0A915LC98</accession>
<proteinExistence type="predicted"/>
<dbReference type="WBParaSite" id="nRc.2.0.1.t47426-RA">
    <property type="protein sequence ID" value="nRc.2.0.1.t47426-RA"/>
    <property type="gene ID" value="nRc.2.0.1.g47426"/>
</dbReference>
<protein>
    <submittedName>
        <fullName evidence="2">Ovule protein</fullName>
    </submittedName>
</protein>
<reference evidence="2" key="1">
    <citation type="submission" date="2022-11" db="UniProtKB">
        <authorList>
            <consortium name="WormBaseParasite"/>
        </authorList>
    </citation>
    <scope>IDENTIFICATION</scope>
</reference>
<keyword evidence="1" id="KW-1185">Reference proteome</keyword>
<organism evidence="1 2">
    <name type="scientific">Romanomermis culicivorax</name>
    <name type="common">Nematode worm</name>
    <dbReference type="NCBI Taxonomy" id="13658"/>
    <lineage>
        <taxon>Eukaryota</taxon>
        <taxon>Metazoa</taxon>
        <taxon>Ecdysozoa</taxon>
        <taxon>Nematoda</taxon>
        <taxon>Enoplea</taxon>
        <taxon>Dorylaimia</taxon>
        <taxon>Mermithida</taxon>
        <taxon>Mermithoidea</taxon>
        <taxon>Mermithidae</taxon>
        <taxon>Romanomermis</taxon>
    </lineage>
</organism>
<name>A0A915LC98_ROMCU</name>
<dbReference type="Proteomes" id="UP000887565">
    <property type="component" value="Unplaced"/>
</dbReference>
<sequence>MEDLINAKNIPTKLPLLLHSPPLHWYILYASLSSMSFPHWTTLKIHILRQFSAPKSFAHRQNMTFRCKY</sequence>
<dbReference type="AlphaFoldDB" id="A0A915LC98"/>
<evidence type="ECO:0000313" key="2">
    <source>
        <dbReference type="WBParaSite" id="nRc.2.0.1.t47426-RA"/>
    </source>
</evidence>